<sequence length="325" mass="35954">MYRRAFLAAATAAGASLATPAAAQQRRLGFADVDRMQAKLTGWTKMEDRYGGTLQLEKHATALTQETLNLLENGSASSRIRSELYTVAAAFSNSAMWAAIDGRRPREAEQHLNRTVTLAGLSGDPATEFRVWGHASILYKQRGRRADALAATERSRAVVARRDPFYVSLALARIGISHAERGDARKARLYLDNAQKAFDRADKNARRPAWIDFYDQAELDHLAMIAHLRMGNHPEAESHAHRSLSGLRPDFERNRALVNANLAVAQLGQGDLEPAVSTARSIPSELAGHGRVRKILGDFTTRITEIAPRSRETHDWKTYYKAVAA</sequence>
<gene>
    <name evidence="2" type="ORF">ACG5V6_12660</name>
</gene>
<organism evidence="2 3">
    <name type="scientific">Streptomyces chitinivorans</name>
    <dbReference type="NCBI Taxonomy" id="1257027"/>
    <lineage>
        <taxon>Bacteria</taxon>
        <taxon>Bacillati</taxon>
        <taxon>Actinomycetota</taxon>
        <taxon>Actinomycetes</taxon>
        <taxon>Kitasatosporales</taxon>
        <taxon>Streptomycetaceae</taxon>
        <taxon>Streptomyces</taxon>
    </lineage>
</organism>
<dbReference type="Gene3D" id="1.25.40.10">
    <property type="entry name" value="Tetratricopeptide repeat domain"/>
    <property type="match status" value="1"/>
</dbReference>
<feature type="chain" id="PRO_5045852484" evidence="1">
    <location>
        <begin position="24"/>
        <end position="325"/>
    </location>
</feature>
<dbReference type="InterPro" id="IPR011990">
    <property type="entry name" value="TPR-like_helical_dom_sf"/>
</dbReference>
<evidence type="ECO:0000313" key="2">
    <source>
        <dbReference type="EMBL" id="MFH0249063.1"/>
    </source>
</evidence>
<feature type="signal peptide" evidence="1">
    <location>
        <begin position="1"/>
        <end position="23"/>
    </location>
</feature>
<evidence type="ECO:0000256" key="1">
    <source>
        <dbReference type="SAM" id="SignalP"/>
    </source>
</evidence>
<dbReference type="EMBL" id="JBIHMK010000040">
    <property type="protein sequence ID" value="MFH0249063.1"/>
    <property type="molecule type" value="Genomic_DNA"/>
</dbReference>
<keyword evidence="3" id="KW-1185">Reference proteome</keyword>
<dbReference type="Proteomes" id="UP001607069">
    <property type="component" value="Unassembled WGS sequence"/>
</dbReference>
<comment type="caution">
    <text evidence="2">The sequence shown here is derived from an EMBL/GenBank/DDBJ whole genome shotgun (WGS) entry which is preliminary data.</text>
</comment>
<accession>A0ABW7HTD9</accession>
<name>A0ABW7HTD9_9ACTN</name>
<reference evidence="2 3" key="1">
    <citation type="submission" date="2024-10" db="EMBL/GenBank/DDBJ databases">
        <authorList>
            <person name="Cho J.-C."/>
        </authorList>
    </citation>
    <scope>NUCLEOTIDE SEQUENCE [LARGE SCALE GENOMIC DNA]</scope>
    <source>
        <strain evidence="2 3">KCTC29696</strain>
    </source>
</reference>
<evidence type="ECO:0000313" key="3">
    <source>
        <dbReference type="Proteomes" id="UP001607069"/>
    </source>
</evidence>
<dbReference type="SUPFAM" id="SSF48452">
    <property type="entry name" value="TPR-like"/>
    <property type="match status" value="1"/>
</dbReference>
<keyword evidence="1" id="KW-0732">Signal</keyword>
<protein>
    <submittedName>
        <fullName evidence="2">Tat pathway signal protein</fullName>
    </submittedName>
</protein>
<dbReference type="RefSeq" id="WP_279950585.1">
    <property type="nucleotide sequence ID" value="NZ_BAABEN010000020.1"/>
</dbReference>
<proteinExistence type="predicted"/>